<name>A0A3A4KFD1_9NOCA</name>
<comment type="caution">
    <text evidence="2">The sequence shown here is derived from an EMBL/GenBank/DDBJ whole genome shotgun (WGS) entry which is preliminary data.</text>
</comment>
<accession>A0A3A4KFD1</accession>
<protein>
    <submittedName>
        <fullName evidence="2">Uncharacterized protein</fullName>
    </submittedName>
</protein>
<feature type="transmembrane region" description="Helical" evidence="1">
    <location>
        <begin position="6"/>
        <end position="23"/>
    </location>
</feature>
<reference evidence="2 3" key="1">
    <citation type="submission" date="2018-09" db="EMBL/GenBank/DDBJ databases">
        <title>YIM PH21274 draft genome.</title>
        <authorList>
            <person name="Miao C."/>
        </authorList>
    </citation>
    <scope>NUCLEOTIDE SEQUENCE [LARGE SCALE GENOMIC DNA]</scope>
    <source>
        <strain evidence="2 3">YIM PH 21724</strain>
    </source>
</reference>
<gene>
    <name evidence="2" type="ORF">D5S18_22195</name>
</gene>
<keyword evidence="3" id="KW-1185">Reference proteome</keyword>
<feature type="transmembrane region" description="Helical" evidence="1">
    <location>
        <begin position="35"/>
        <end position="65"/>
    </location>
</feature>
<dbReference type="Proteomes" id="UP000266677">
    <property type="component" value="Unassembled WGS sequence"/>
</dbReference>
<evidence type="ECO:0000256" key="1">
    <source>
        <dbReference type="SAM" id="Phobius"/>
    </source>
</evidence>
<keyword evidence="1" id="KW-0472">Membrane</keyword>
<keyword evidence="1" id="KW-1133">Transmembrane helix</keyword>
<sequence length="74" mass="8518">MSETIINLIATIIAALLIVFVLSHKKLEKKLDLTILILVATTIFLVKIQWVWITVFLLSFVYFGIKYTYKSKKG</sequence>
<dbReference type="EMBL" id="QZFU01000025">
    <property type="protein sequence ID" value="RJO72801.1"/>
    <property type="molecule type" value="Genomic_DNA"/>
</dbReference>
<dbReference type="AlphaFoldDB" id="A0A3A4KFD1"/>
<proteinExistence type="predicted"/>
<evidence type="ECO:0000313" key="2">
    <source>
        <dbReference type="EMBL" id="RJO72801.1"/>
    </source>
</evidence>
<organism evidence="2 3">
    <name type="scientific">Nocardia panacis</name>
    <dbReference type="NCBI Taxonomy" id="2340916"/>
    <lineage>
        <taxon>Bacteria</taxon>
        <taxon>Bacillati</taxon>
        <taxon>Actinomycetota</taxon>
        <taxon>Actinomycetes</taxon>
        <taxon>Mycobacteriales</taxon>
        <taxon>Nocardiaceae</taxon>
        <taxon>Nocardia</taxon>
    </lineage>
</organism>
<evidence type="ECO:0000313" key="3">
    <source>
        <dbReference type="Proteomes" id="UP000266677"/>
    </source>
</evidence>
<keyword evidence="1" id="KW-0812">Transmembrane</keyword>